<evidence type="ECO:0000313" key="4">
    <source>
        <dbReference type="Proteomes" id="UP000016412"/>
    </source>
</evidence>
<keyword evidence="1" id="KW-1133">Transmembrane helix</keyword>
<dbReference type="STRING" id="1125725.HMPREF1325_2489"/>
<evidence type="ECO:0000256" key="1">
    <source>
        <dbReference type="SAM" id="Phobius"/>
    </source>
</evidence>
<comment type="caution">
    <text evidence="2">The sequence shown here is derived from an EMBL/GenBank/DDBJ whole genome shotgun (WGS) entry which is preliminary data.</text>
</comment>
<name>U2LIS3_TRESO</name>
<feature type="transmembrane region" description="Helical" evidence="1">
    <location>
        <begin position="21"/>
        <end position="36"/>
    </location>
</feature>
<dbReference type="Proteomes" id="UP000016646">
    <property type="component" value="Unassembled WGS sequence"/>
</dbReference>
<keyword evidence="5" id="KW-1185">Reference proteome</keyword>
<evidence type="ECO:0000313" key="2">
    <source>
        <dbReference type="EMBL" id="ERF60377.1"/>
    </source>
</evidence>
<proteinExistence type="predicted"/>
<dbReference type="EMBL" id="AUZJ01000043">
    <property type="protein sequence ID" value="ERF60377.1"/>
    <property type="molecule type" value="Genomic_DNA"/>
</dbReference>
<sequence length="274" mass="29787">MKVDTANRRPGKLRVYKTSKFVPVVIMIVLCCLLFSCSDKTKPVATATGDRALSVSAAGEDAASLKLPAQLWHVSDEVVCILFGYGYNDAAFVASMTETLSAKYGAASDGGLILPIVFPDDFKRGSRSIAAELPLLVGEKKLRGVILLGAPENTHFGVAHLQDRYDGVFPFPVFSFFSQDDVSGTEGTADIVLDKAQEADIDGVIKNESEQVFVKEVPDFVRRSVNFMLTVDGALAKDNDLLVYLKKITGNAKMRRYVDPESGLQSVNHFILAD</sequence>
<dbReference type="eggNOG" id="ENOG5030TF0">
    <property type="taxonomic scope" value="Bacteria"/>
</dbReference>
<dbReference type="AlphaFoldDB" id="U2LIS3"/>
<accession>U2LIS3</accession>
<keyword evidence="1" id="KW-0472">Membrane</keyword>
<evidence type="ECO:0000313" key="3">
    <source>
        <dbReference type="EMBL" id="ERK04146.1"/>
    </source>
</evidence>
<reference evidence="4 5" key="1">
    <citation type="submission" date="2013-08" db="EMBL/GenBank/DDBJ databases">
        <authorList>
            <person name="Durkin A.S."/>
            <person name="Haft D.R."/>
            <person name="McCorrison J."/>
            <person name="Torralba M."/>
            <person name="Gillis M."/>
            <person name="Haft D.H."/>
            <person name="Methe B."/>
            <person name="Sutton G."/>
            <person name="Nelson K.E."/>
        </authorList>
    </citation>
    <scope>NUCLEOTIDE SEQUENCE [LARGE SCALE GENOMIC DNA]</scope>
    <source>
        <strain evidence="3 5">ATCC 35536</strain>
        <strain evidence="2 4">VPI DR56BR1116</strain>
    </source>
</reference>
<dbReference type="PATRIC" id="fig|1125725.3.peg.1664"/>
<gene>
    <name evidence="3" type="ORF">HMPREF0860_1532</name>
    <name evidence="2" type="ORF">HMPREF1325_2489</name>
</gene>
<dbReference type="EMBL" id="AVQI01000028">
    <property type="protein sequence ID" value="ERK04146.1"/>
    <property type="molecule type" value="Genomic_DNA"/>
</dbReference>
<dbReference type="Proteomes" id="UP000016412">
    <property type="component" value="Unassembled WGS sequence"/>
</dbReference>
<evidence type="ECO:0000313" key="5">
    <source>
        <dbReference type="Proteomes" id="UP000016646"/>
    </source>
</evidence>
<organism evidence="2 4">
    <name type="scientific">Treponema socranskii subsp. socranskii VPI DR56BR1116 = ATCC 35536</name>
    <dbReference type="NCBI Taxonomy" id="1125725"/>
    <lineage>
        <taxon>Bacteria</taxon>
        <taxon>Pseudomonadati</taxon>
        <taxon>Spirochaetota</taxon>
        <taxon>Spirochaetia</taxon>
        <taxon>Spirochaetales</taxon>
        <taxon>Treponemataceae</taxon>
        <taxon>Treponema</taxon>
    </lineage>
</organism>
<protein>
    <submittedName>
        <fullName evidence="2">Uncharacterized protein</fullName>
    </submittedName>
</protein>
<keyword evidence="1" id="KW-0812">Transmembrane</keyword>